<dbReference type="SMART" id="SM00852">
    <property type="entry name" value="MoCF_biosynth"/>
    <property type="match status" value="1"/>
</dbReference>
<name>A0A1L2ZNK3_9MICC</name>
<comment type="function">
    <text evidence="1 7">Catalyzes the insertion of molybdate into adenylated molybdopterin with the concomitant release of AMP.</text>
</comment>
<evidence type="ECO:0000256" key="7">
    <source>
        <dbReference type="RuleBase" id="RU365090"/>
    </source>
</evidence>
<dbReference type="STRING" id="556325.BHE16_05800"/>
<evidence type="ECO:0000313" key="9">
    <source>
        <dbReference type="EMBL" id="APF40612.1"/>
    </source>
</evidence>
<comment type="cofactor">
    <cofactor evidence="7">
        <name>Mg(2+)</name>
        <dbReference type="ChEBI" id="CHEBI:18420"/>
    </cofactor>
</comment>
<evidence type="ECO:0000256" key="3">
    <source>
        <dbReference type="ARBA" id="ARBA00010763"/>
    </source>
</evidence>
<dbReference type="EC" id="2.10.1.1" evidence="7"/>
<evidence type="ECO:0000256" key="4">
    <source>
        <dbReference type="ARBA" id="ARBA00022505"/>
    </source>
</evidence>
<dbReference type="Gene3D" id="3.40.980.10">
    <property type="entry name" value="MoaB/Mog-like domain"/>
    <property type="match status" value="1"/>
</dbReference>
<dbReference type="InterPro" id="IPR036135">
    <property type="entry name" value="MoeA_linker/N_sf"/>
</dbReference>
<gene>
    <name evidence="9" type="ORF">BHE16_05800</name>
</gene>
<dbReference type="InterPro" id="IPR005111">
    <property type="entry name" value="MoeA_C_domain_IV"/>
</dbReference>
<keyword evidence="5 7" id="KW-0501">Molybdenum cofactor biosynthesis</keyword>
<evidence type="ECO:0000313" key="10">
    <source>
        <dbReference type="Proteomes" id="UP000183530"/>
    </source>
</evidence>
<dbReference type="CDD" id="cd00887">
    <property type="entry name" value="MoeA"/>
    <property type="match status" value="1"/>
</dbReference>
<dbReference type="Proteomes" id="UP000183530">
    <property type="component" value="Chromosome"/>
</dbReference>
<comment type="similarity">
    <text evidence="3 7">Belongs to the MoeA family.</text>
</comment>
<dbReference type="InterPro" id="IPR001453">
    <property type="entry name" value="MoaB/Mog_dom"/>
</dbReference>
<dbReference type="PANTHER" id="PTHR10192:SF5">
    <property type="entry name" value="GEPHYRIN"/>
    <property type="match status" value="1"/>
</dbReference>
<proteinExistence type="inferred from homology"/>
<sequence length="404" mass="42766">MIHDVAWETARLHAYELGTLVRERIPYEELVPLSRASGRTLARDVTALQGIPHYASSAMDGWAVAGSGPWTIQPRAAQDDPHAASDTLGDHQARAILTGGALPHGCTAVVRSEAASEYDGVLSAPEPRWGADIRPAEREAKAGDVLLAAGTVLTPPRLAVIAASGRDDVHAVISPRVGLVLSGREVVTSGVPLPGQVRDSFSEFLPPVLTAWGAAEATPFVQRIGDDLASTLRAIETTDAQIILSTGGTGHSDHDFLRKAAEDLGARILVPSVAMRPGHPAFLAQLPDDRVIVGLPGNPLAAFMAALTILQPLLDGVLARSFTEPRQIRVGERFTALPGRVRLVPAGLSTEDTAGNSHHELRVISREHTGPAMLRGLGDADGVMVIPPEGTEPGDSVRWLELPW</sequence>
<dbReference type="GO" id="GO:0006777">
    <property type="term" value="P:Mo-molybdopterin cofactor biosynthetic process"/>
    <property type="evidence" value="ECO:0007669"/>
    <property type="project" value="UniProtKB-UniRule"/>
</dbReference>
<dbReference type="AlphaFoldDB" id="A0A1L2ZNK3"/>
<keyword evidence="7" id="KW-0460">Magnesium</keyword>
<dbReference type="OrthoDB" id="3196725at2"/>
<comment type="pathway">
    <text evidence="2 7">Cofactor biosynthesis; molybdopterin biosynthesis.</text>
</comment>
<dbReference type="InterPro" id="IPR036688">
    <property type="entry name" value="MoeA_C_domain_IV_sf"/>
</dbReference>
<evidence type="ECO:0000256" key="2">
    <source>
        <dbReference type="ARBA" id="ARBA00005046"/>
    </source>
</evidence>
<dbReference type="SUPFAM" id="SSF63882">
    <property type="entry name" value="MoeA N-terminal region -like"/>
    <property type="match status" value="1"/>
</dbReference>
<evidence type="ECO:0000256" key="1">
    <source>
        <dbReference type="ARBA" id="ARBA00002901"/>
    </source>
</evidence>
<dbReference type="InterPro" id="IPR038987">
    <property type="entry name" value="MoeA-like"/>
</dbReference>
<comment type="catalytic activity">
    <reaction evidence="6">
        <text>adenylyl-molybdopterin + molybdate = Mo-molybdopterin + AMP + H(+)</text>
        <dbReference type="Rhea" id="RHEA:35047"/>
        <dbReference type="ChEBI" id="CHEBI:15378"/>
        <dbReference type="ChEBI" id="CHEBI:36264"/>
        <dbReference type="ChEBI" id="CHEBI:62727"/>
        <dbReference type="ChEBI" id="CHEBI:71302"/>
        <dbReference type="ChEBI" id="CHEBI:456215"/>
        <dbReference type="EC" id="2.10.1.1"/>
    </reaction>
</comment>
<dbReference type="SUPFAM" id="SSF53218">
    <property type="entry name" value="Molybdenum cofactor biosynthesis proteins"/>
    <property type="match status" value="1"/>
</dbReference>
<reference evidence="9 10" key="1">
    <citation type="submission" date="2016-11" db="EMBL/GenBank/DDBJ databases">
        <title>Genome sequencing of Zhihengliuella aestuarii B18 antagonistic to Plasmodiophora brassicae.</title>
        <authorList>
            <person name="Luo Y."/>
        </authorList>
    </citation>
    <scope>NUCLEOTIDE SEQUENCE [LARGE SCALE GENOMIC DNA]</scope>
    <source>
        <strain evidence="9 10">B18</strain>
    </source>
</reference>
<dbReference type="Gene3D" id="2.170.190.11">
    <property type="entry name" value="Molybdopterin biosynthesis moea protein, domain 3"/>
    <property type="match status" value="1"/>
</dbReference>
<accession>A0A1L2ZNK3</accession>
<dbReference type="EMBL" id="CP018135">
    <property type="protein sequence ID" value="APF40612.1"/>
    <property type="molecule type" value="Genomic_DNA"/>
</dbReference>
<keyword evidence="7" id="KW-0808">Transferase</keyword>
<feature type="domain" description="MoaB/Mog" evidence="8">
    <location>
        <begin position="178"/>
        <end position="316"/>
    </location>
</feature>
<keyword evidence="4 7" id="KW-0500">Molybdenum</keyword>
<dbReference type="InterPro" id="IPR036425">
    <property type="entry name" value="MoaB/Mog-like_dom_sf"/>
</dbReference>
<dbReference type="Pfam" id="PF03453">
    <property type="entry name" value="MoeA_N"/>
    <property type="match status" value="1"/>
</dbReference>
<dbReference type="Gene3D" id="3.90.105.10">
    <property type="entry name" value="Molybdopterin biosynthesis moea protein, domain 2"/>
    <property type="match status" value="1"/>
</dbReference>
<dbReference type="GO" id="GO:0005829">
    <property type="term" value="C:cytosol"/>
    <property type="evidence" value="ECO:0007669"/>
    <property type="project" value="TreeGrafter"/>
</dbReference>
<evidence type="ECO:0000256" key="5">
    <source>
        <dbReference type="ARBA" id="ARBA00023150"/>
    </source>
</evidence>
<dbReference type="PANTHER" id="PTHR10192">
    <property type="entry name" value="MOLYBDOPTERIN BIOSYNTHESIS PROTEIN"/>
    <property type="match status" value="1"/>
</dbReference>
<evidence type="ECO:0000256" key="6">
    <source>
        <dbReference type="ARBA" id="ARBA00047317"/>
    </source>
</evidence>
<dbReference type="Gene3D" id="2.40.340.10">
    <property type="entry name" value="MoeA, C-terminal, domain IV"/>
    <property type="match status" value="1"/>
</dbReference>
<dbReference type="UniPathway" id="UPA00344"/>
<protein>
    <recommendedName>
        <fullName evidence="7">Molybdopterin molybdenumtransferase</fullName>
        <ecNumber evidence="7">2.10.1.1</ecNumber>
    </recommendedName>
</protein>
<dbReference type="InterPro" id="IPR005110">
    <property type="entry name" value="MoeA_linker/N"/>
</dbReference>
<dbReference type="KEGG" id="nae:BHE16_05800"/>
<dbReference type="Pfam" id="PF00994">
    <property type="entry name" value="MoCF_biosynth"/>
    <property type="match status" value="1"/>
</dbReference>
<dbReference type="GO" id="GO:0046872">
    <property type="term" value="F:metal ion binding"/>
    <property type="evidence" value="ECO:0007669"/>
    <property type="project" value="UniProtKB-UniRule"/>
</dbReference>
<evidence type="ECO:0000259" key="8">
    <source>
        <dbReference type="SMART" id="SM00852"/>
    </source>
</evidence>
<dbReference type="GO" id="GO:0061599">
    <property type="term" value="F:molybdopterin molybdotransferase activity"/>
    <property type="evidence" value="ECO:0007669"/>
    <property type="project" value="UniProtKB-UniRule"/>
</dbReference>
<keyword evidence="10" id="KW-1185">Reference proteome</keyword>
<organism evidence="9 10">
    <name type="scientific">Neomicrococcus aestuarii</name>
    <dbReference type="NCBI Taxonomy" id="556325"/>
    <lineage>
        <taxon>Bacteria</taxon>
        <taxon>Bacillati</taxon>
        <taxon>Actinomycetota</taxon>
        <taxon>Actinomycetes</taxon>
        <taxon>Micrococcales</taxon>
        <taxon>Micrococcaceae</taxon>
        <taxon>Neomicrococcus</taxon>
    </lineage>
</organism>
<dbReference type="Pfam" id="PF03454">
    <property type="entry name" value="MoeA_C"/>
    <property type="match status" value="1"/>
</dbReference>
<keyword evidence="7" id="KW-0479">Metal-binding</keyword>